<gene>
    <name evidence="3" type="ORF">TRFO_22208</name>
</gene>
<dbReference type="AlphaFoldDB" id="A0A1J4KC93"/>
<dbReference type="InterPro" id="IPR001356">
    <property type="entry name" value="HD"/>
</dbReference>
<evidence type="ECO:0000313" key="4">
    <source>
        <dbReference type="Proteomes" id="UP000179807"/>
    </source>
</evidence>
<dbReference type="GO" id="GO:0005634">
    <property type="term" value="C:nucleus"/>
    <property type="evidence" value="ECO:0007669"/>
    <property type="project" value="UniProtKB-SubCell"/>
</dbReference>
<keyword evidence="4" id="KW-1185">Reference proteome</keyword>
<proteinExistence type="predicted"/>
<feature type="DNA-binding region" description="Homeobox" evidence="1">
    <location>
        <begin position="4"/>
        <end position="74"/>
    </location>
</feature>
<organism evidence="3 4">
    <name type="scientific">Tritrichomonas foetus</name>
    <dbReference type="NCBI Taxonomy" id="1144522"/>
    <lineage>
        <taxon>Eukaryota</taxon>
        <taxon>Metamonada</taxon>
        <taxon>Parabasalia</taxon>
        <taxon>Tritrichomonadida</taxon>
        <taxon>Tritrichomonadidae</taxon>
        <taxon>Tritrichomonas</taxon>
    </lineage>
</organism>
<evidence type="ECO:0000259" key="2">
    <source>
        <dbReference type="PROSITE" id="PS50071"/>
    </source>
</evidence>
<reference evidence="3" key="1">
    <citation type="submission" date="2016-10" db="EMBL/GenBank/DDBJ databases">
        <authorList>
            <person name="Benchimol M."/>
            <person name="Almeida L.G."/>
            <person name="Vasconcelos A.T."/>
            <person name="Perreira-Neves A."/>
            <person name="Rosa I.A."/>
            <person name="Tasca T."/>
            <person name="Bogo M.R."/>
            <person name="de Souza W."/>
        </authorList>
    </citation>
    <scope>NUCLEOTIDE SEQUENCE [LARGE SCALE GENOMIC DNA]</scope>
    <source>
        <strain evidence="3">K</strain>
    </source>
</reference>
<evidence type="ECO:0000313" key="3">
    <source>
        <dbReference type="EMBL" id="OHT09041.1"/>
    </source>
</evidence>
<protein>
    <recommendedName>
        <fullName evidence="2">Homeobox domain-containing protein</fullName>
    </recommendedName>
</protein>
<keyword evidence="1" id="KW-0539">Nucleus</keyword>
<feature type="domain" description="Homeobox" evidence="2">
    <location>
        <begin position="2"/>
        <end position="73"/>
    </location>
</feature>
<dbReference type="GeneID" id="94837127"/>
<keyword evidence="1" id="KW-0238">DNA-binding</keyword>
<accession>A0A1J4KC93</accession>
<dbReference type="Proteomes" id="UP000179807">
    <property type="component" value="Unassembled WGS sequence"/>
</dbReference>
<name>A0A1J4KC93_9EUKA</name>
<evidence type="ECO:0000256" key="1">
    <source>
        <dbReference type="PROSITE-ProRule" id="PRU00108"/>
    </source>
</evidence>
<comment type="caution">
    <text evidence="3">The sequence shown here is derived from an EMBL/GenBank/DDBJ whole genome shotgun (WGS) entry which is preliminary data.</text>
</comment>
<dbReference type="RefSeq" id="XP_068362177.1">
    <property type="nucleotide sequence ID" value="XM_068502423.1"/>
</dbReference>
<dbReference type="EMBL" id="MLAK01000650">
    <property type="protein sequence ID" value="OHT09041.1"/>
    <property type="molecule type" value="Genomic_DNA"/>
</dbReference>
<sequence length="311" mass="33967">MASKRKKRTQTSSNDQQILANSIEEFFQYSDRSQERTILVKKLLGLLSNSQTHWTTRTIRLWFNNNKNRYLARGEPRSPVGKIPAALDSSLVVYPPGSPAQTPGEASAPVVSQSVPSIQPIPPIEPNMGNIPHSSNIPTFPNSSTLYESPHLPLQQFSPQKSTFPPLHPPQFELIPMQQQPVRFAPISTAPPSHSNAMSQPFIPPFSNMGKANGSISPLVIGTGLLSNGMKVANIESSGNISSSLSNISQSQPIYEIMYSPICTVGLQPNSVPQMSTNFDKNIVILPLNVPAPSTFLQQIYPQSQLSNGML</sequence>
<keyword evidence="1" id="KW-0371">Homeobox</keyword>
<dbReference type="PROSITE" id="PS50071">
    <property type="entry name" value="HOMEOBOX_2"/>
    <property type="match status" value="1"/>
</dbReference>
<dbReference type="VEuPathDB" id="TrichDB:TRFO_22208"/>
<dbReference type="GO" id="GO:0003677">
    <property type="term" value="F:DNA binding"/>
    <property type="evidence" value="ECO:0007669"/>
    <property type="project" value="UniProtKB-UniRule"/>
</dbReference>
<comment type="subcellular location">
    <subcellularLocation>
        <location evidence="1">Nucleus</location>
    </subcellularLocation>
</comment>